<keyword evidence="3 9" id="KW-0238">DNA-binding</keyword>
<dbReference type="Proteomes" id="UP000587760">
    <property type="component" value="Unassembled WGS sequence"/>
</dbReference>
<gene>
    <name evidence="9" type="ORF">HNR50_001812</name>
</gene>
<dbReference type="Pfam" id="PF22381">
    <property type="entry name" value="Staph_reg_Sar_Rot"/>
    <property type="match status" value="1"/>
</dbReference>
<protein>
    <recommendedName>
        <fullName evidence="6">HTH-type transcriptional regulator SarZ</fullName>
    </recommendedName>
    <alternativeName>
        <fullName evidence="7">Staphylococcal accessory regulator Z</fullName>
    </alternativeName>
</protein>
<dbReference type="SMART" id="SM00347">
    <property type="entry name" value="HTH_MARR"/>
    <property type="match status" value="1"/>
</dbReference>
<keyword evidence="2" id="KW-0805">Transcription regulation</keyword>
<dbReference type="InterPro" id="IPR000835">
    <property type="entry name" value="HTH_MarR-typ"/>
</dbReference>
<evidence type="ECO:0000256" key="2">
    <source>
        <dbReference type="ARBA" id="ARBA00023015"/>
    </source>
</evidence>
<feature type="domain" description="HTH marR-type" evidence="8">
    <location>
        <begin position="3"/>
        <end position="137"/>
    </location>
</feature>
<evidence type="ECO:0000313" key="10">
    <source>
        <dbReference type="Proteomes" id="UP000587760"/>
    </source>
</evidence>
<keyword evidence="4" id="KW-0804">Transcription</keyword>
<evidence type="ECO:0000313" key="9">
    <source>
        <dbReference type="EMBL" id="MBB6480154.1"/>
    </source>
</evidence>
<keyword evidence="10" id="KW-1185">Reference proteome</keyword>
<dbReference type="EMBL" id="JACHGJ010000002">
    <property type="protein sequence ID" value="MBB6480154.1"/>
    <property type="molecule type" value="Genomic_DNA"/>
</dbReference>
<evidence type="ECO:0000256" key="7">
    <source>
        <dbReference type="ARBA" id="ARBA00047207"/>
    </source>
</evidence>
<comment type="caution">
    <text evidence="9">The sequence shown here is derived from an EMBL/GenBank/DDBJ whole genome shotgun (WGS) entry which is preliminary data.</text>
</comment>
<dbReference type="PANTHER" id="PTHR42756:SF1">
    <property type="entry name" value="TRANSCRIPTIONAL REPRESSOR OF EMRAB OPERON"/>
    <property type="match status" value="1"/>
</dbReference>
<dbReference type="InterPro" id="IPR036390">
    <property type="entry name" value="WH_DNA-bd_sf"/>
</dbReference>
<evidence type="ECO:0000256" key="1">
    <source>
        <dbReference type="ARBA" id="ARBA00004496"/>
    </source>
</evidence>
<dbReference type="InterPro" id="IPR055166">
    <property type="entry name" value="Transc_reg_Sar_Rot_HTH"/>
</dbReference>
<accession>A0A841R4T7</accession>
<evidence type="ECO:0000256" key="3">
    <source>
        <dbReference type="ARBA" id="ARBA00023125"/>
    </source>
</evidence>
<evidence type="ECO:0000256" key="4">
    <source>
        <dbReference type="ARBA" id="ARBA00023163"/>
    </source>
</evidence>
<dbReference type="SUPFAM" id="SSF46785">
    <property type="entry name" value="Winged helix' DNA-binding domain"/>
    <property type="match status" value="1"/>
</dbReference>
<evidence type="ECO:0000256" key="5">
    <source>
        <dbReference type="ARBA" id="ARBA00046337"/>
    </source>
</evidence>
<comment type="subcellular location">
    <subcellularLocation>
        <location evidence="1">Cytoplasm</location>
    </subcellularLocation>
</comment>
<evidence type="ECO:0000259" key="8">
    <source>
        <dbReference type="PROSITE" id="PS50995"/>
    </source>
</evidence>
<dbReference type="GO" id="GO:0003700">
    <property type="term" value="F:DNA-binding transcription factor activity"/>
    <property type="evidence" value="ECO:0007669"/>
    <property type="project" value="InterPro"/>
</dbReference>
<dbReference type="PRINTS" id="PR00598">
    <property type="entry name" value="HTHMARR"/>
</dbReference>
<proteinExistence type="inferred from homology"/>
<comment type="similarity">
    <text evidence="5">Belongs to the SarZ family.</text>
</comment>
<evidence type="ECO:0000256" key="6">
    <source>
        <dbReference type="ARBA" id="ARBA00047188"/>
    </source>
</evidence>
<dbReference type="InterPro" id="IPR036388">
    <property type="entry name" value="WH-like_DNA-bd_sf"/>
</dbReference>
<name>A0A841R4T7_9SPIO</name>
<sequence>MKQKELGDLIIFLAKELKWETEKLFKEMNMGQGQLMMLLFLMGERELPIRQDLIAKKIGLNKANVSRNISKLKSKNLVSAEQDPEDSRKLLIHMTEKSEKLRDDFAIGFRKMQDQLTFDIPEKDLATTCKVLEKIHMNLDLYRRGEER</sequence>
<dbReference type="PANTHER" id="PTHR42756">
    <property type="entry name" value="TRANSCRIPTIONAL REGULATOR, MARR"/>
    <property type="match status" value="1"/>
</dbReference>
<dbReference type="AlphaFoldDB" id="A0A841R4T7"/>
<dbReference type="PROSITE" id="PS50995">
    <property type="entry name" value="HTH_MARR_2"/>
    <property type="match status" value="1"/>
</dbReference>
<dbReference type="GO" id="GO:0003677">
    <property type="term" value="F:DNA binding"/>
    <property type="evidence" value="ECO:0007669"/>
    <property type="project" value="UniProtKB-KW"/>
</dbReference>
<dbReference type="RefSeq" id="WP_184746022.1">
    <property type="nucleotide sequence ID" value="NZ_JACHGJ010000002.1"/>
</dbReference>
<organism evidence="9 10">
    <name type="scientific">Spirochaeta isovalerica</name>
    <dbReference type="NCBI Taxonomy" id="150"/>
    <lineage>
        <taxon>Bacteria</taxon>
        <taxon>Pseudomonadati</taxon>
        <taxon>Spirochaetota</taxon>
        <taxon>Spirochaetia</taxon>
        <taxon>Spirochaetales</taxon>
        <taxon>Spirochaetaceae</taxon>
        <taxon>Spirochaeta</taxon>
    </lineage>
</organism>
<reference evidence="9 10" key="1">
    <citation type="submission" date="2020-08" db="EMBL/GenBank/DDBJ databases">
        <title>Genomic Encyclopedia of Type Strains, Phase IV (KMG-IV): sequencing the most valuable type-strain genomes for metagenomic binning, comparative biology and taxonomic classification.</title>
        <authorList>
            <person name="Goeker M."/>
        </authorList>
    </citation>
    <scope>NUCLEOTIDE SEQUENCE [LARGE SCALE GENOMIC DNA]</scope>
    <source>
        <strain evidence="9 10">DSM 2461</strain>
    </source>
</reference>
<dbReference type="Gene3D" id="1.10.10.10">
    <property type="entry name" value="Winged helix-like DNA-binding domain superfamily/Winged helix DNA-binding domain"/>
    <property type="match status" value="1"/>
</dbReference>
<dbReference type="GO" id="GO:0005737">
    <property type="term" value="C:cytoplasm"/>
    <property type="evidence" value="ECO:0007669"/>
    <property type="project" value="UniProtKB-SubCell"/>
</dbReference>